<name>A0A2P2Q1N8_RHIMU</name>
<accession>A0A2P2Q1N8</accession>
<protein>
    <submittedName>
        <fullName evidence="1">Uncharacterized protein</fullName>
    </submittedName>
</protein>
<evidence type="ECO:0000313" key="1">
    <source>
        <dbReference type="EMBL" id="MBX60926.1"/>
    </source>
</evidence>
<sequence length="26" mass="2988">MFDLGYDNEIAMSSLFCVYFPQLVKG</sequence>
<dbReference type="AlphaFoldDB" id="A0A2P2Q1N8"/>
<organism evidence="1">
    <name type="scientific">Rhizophora mucronata</name>
    <name type="common">Asiatic mangrove</name>
    <dbReference type="NCBI Taxonomy" id="61149"/>
    <lineage>
        <taxon>Eukaryota</taxon>
        <taxon>Viridiplantae</taxon>
        <taxon>Streptophyta</taxon>
        <taxon>Embryophyta</taxon>
        <taxon>Tracheophyta</taxon>
        <taxon>Spermatophyta</taxon>
        <taxon>Magnoliopsida</taxon>
        <taxon>eudicotyledons</taxon>
        <taxon>Gunneridae</taxon>
        <taxon>Pentapetalae</taxon>
        <taxon>rosids</taxon>
        <taxon>fabids</taxon>
        <taxon>Malpighiales</taxon>
        <taxon>Rhizophoraceae</taxon>
        <taxon>Rhizophora</taxon>
    </lineage>
</organism>
<proteinExistence type="predicted"/>
<reference evidence="1" key="1">
    <citation type="submission" date="2018-02" db="EMBL/GenBank/DDBJ databases">
        <title>Rhizophora mucronata_Transcriptome.</title>
        <authorList>
            <person name="Meera S.P."/>
            <person name="Sreeshan A."/>
            <person name="Augustine A."/>
        </authorList>
    </citation>
    <scope>NUCLEOTIDE SEQUENCE</scope>
    <source>
        <tissue evidence="1">Leaf</tissue>
    </source>
</reference>
<dbReference type="EMBL" id="GGEC01080442">
    <property type="protein sequence ID" value="MBX60926.1"/>
    <property type="molecule type" value="Transcribed_RNA"/>
</dbReference>